<proteinExistence type="predicted"/>
<protein>
    <submittedName>
        <fullName evidence="1">Uncharacterized protein</fullName>
    </submittedName>
</protein>
<dbReference type="EMBL" id="GGEC01092309">
    <property type="protein sequence ID" value="MBX72793.1"/>
    <property type="molecule type" value="Transcribed_RNA"/>
</dbReference>
<accession>A0A2P2R0P0</accession>
<evidence type="ECO:0000313" key="1">
    <source>
        <dbReference type="EMBL" id="MBX72793.1"/>
    </source>
</evidence>
<dbReference type="AlphaFoldDB" id="A0A2P2R0P0"/>
<name>A0A2P2R0P0_RHIMU</name>
<reference evidence="1" key="1">
    <citation type="submission" date="2018-02" db="EMBL/GenBank/DDBJ databases">
        <title>Rhizophora mucronata_Transcriptome.</title>
        <authorList>
            <person name="Meera S.P."/>
            <person name="Sreeshan A."/>
            <person name="Augustine A."/>
        </authorList>
    </citation>
    <scope>NUCLEOTIDE SEQUENCE</scope>
    <source>
        <tissue evidence="1">Leaf</tissue>
    </source>
</reference>
<sequence length="34" mass="4045">MVQRPPRRLFTIGRLSSLIIVLRRRHCTMFVCGM</sequence>
<organism evidence="1">
    <name type="scientific">Rhizophora mucronata</name>
    <name type="common">Asiatic mangrove</name>
    <dbReference type="NCBI Taxonomy" id="61149"/>
    <lineage>
        <taxon>Eukaryota</taxon>
        <taxon>Viridiplantae</taxon>
        <taxon>Streptophyta</taxon>
        <taxon>Embryophyta</taxon>
        <taxon>Tracheophyta</taxon>
        <taxon>Spermatophyta</taxon>
        <taxon>Magnoliopsida</taxon>
        <taxon>eudicotyledons</taxon>
        <taxon>Gunneridae</taxon>
        <taxon>Pentapetalae</taxon>
        <taxon>rosids</taxon>
        <taxon>fabids</taxon>
        <taxon>Malpighiales</taxon>
        <taxon>Rhizophoraceae</taxon>
        <taxon>Rhizophora</taxon>
    </lineage>
</organism>